<dbReference type="InterPro" id="IPR016181">
    <property type="entry name" value="Acyl_CoA_acyltransferase"/>
</dbReference>
<comment type="caution">
    <text evidence="2">The sequence shown here is derived from an EMBL/GenBank/DDBJ whole genome shotgun (WGS) entry which is preliminary data.</text>
</comment>
<keyword evidence="2" id="KW-0808">Transferase</keyword>
<evidence type="ECO:0000313" key="3">
    <source>
        <dbReference type="Proteomes" id="UP001165492"/>
    </source>
</evidence>
<dbReference type="SUPFAM" id="SSF55729">
    <property type="entry name" value="Acyl-CoA N-acyltransferases (Nat)"/>
    <property type="match status" value="1"/>
</dbReference>
<evidence type="ECO:0000313" key="2">
    <source>
        <dbReference type="EMBL" id="MCC5466593.1"/>
    </source>
</evidence>
<dbReference type="Gene3D" id="3.40.630.30">
    <property type="match status" value="1"/>
</dbReference>
<keyword evidence="3" id="KW-1185">Reference proteome</keyword>
<dbReference type="InterPro" id="IPR000182">
    <property type="entry name" value="GNAT_dom"/>
</dbReference>
<dbReference type="EMBL" id="JAJHJB010000020">
    <property type="protein sequence ID" value="MCC5466593.1"/>
    <property type="molecule type" value="Genomic_DNA"/>
</dbReference>
<protein>
    <submittedName>
        <fullName evidence="2">GNAT family N-acetyltransferase</fullName>
        <ecNumber evidence="2">2.3.1.-</ecNumber>
    </submittedName>
</protein>
<dbReference type="Proteomes" id="UP001165492">
    <property type="component" value="Unassembled WGS sequence"/>
</dbReference>
<dbReference type="RefSeq" id="WP_229535724.1">
    <property type="nucleotide sequence ID" value="NZ_JAJHJB010000020.1"/>
</dbReference>
<reference evidence="2" key="1">
    <citation type="submission" date="2021-11" db="EMBL/GenBank/DDBJ databases">
        <title>Description of a new species Pelosinus isolated from the bottom sediments of Lake Baikal.</title>
        <authorList>
            <person name="Zakharyuk A."/>
        </authorList>
    </citation>
    <scope>NUCLEOTIDE SEQUENCE</scope>
    <source>
        <strain evidence="2">Bkl1</strain>
    </source>
</reference>
<accession>A0ABS8HTU4</accession>
<dbReference type="InterPro" id="IPR013653">
    <property type="entry name" value="GCN5-like_dom"/>
</dbReference>
<sequence>MMISLLREKDTDEVIQFLKQDSIAAAFIIGNVMEFGLDNRKDQRRCGDYYGYFSKGHLVGILPFYNMGSCIPLFHEEEVIEPFAQIMIQRPLEVLIGMKKFVKPLYDIISGDKNTLMYQESSYFVNKSLTPFQLGDSSFAEVNELDHHRVVDFVKDAYWQGFHQQYSLKEVEAFVEQRAIEEEFLFLMAKDKMVAQAYIQAATDEINQIGGVYTVEEERGKGYCKALVSKLCQNIILRGKTPTLIVRKNNFSAVRAYTSLGFTYFDDYLLIKFQV</sequence>
<organism evidence="2 3">
    <name type="scientific">Pelosinus baikalensis</name>
    <dbReference type="NCBI Taxonomy" id="2892015"/>
    <lineage>
        <taxon>Bacteria</taxon>
        <taxon>Bacillati</taxon>
        <taxon>Bacillota</taxon>
        <taxon>Negativicutes</taxon>
        <taxon>Selenomonadales</taxon>
        <taxon>Sporomusaceae</taxon>
        <taxon>Pelosinus</taxon>
    </lineage>
</organism>
<name>A0ABS8HTU4_9FIRM</name>
<keyword evidence="2" id="KW-0012">Acyltransferase</keyword>
<dbReference type="PROSITE" id="PS51186">
    <property type="entry name" value="GNAT"/>
    <property type="match status" value="1"/>
</dbReference>
<dbReference type="Pfam" id="PF08445">
    <property type="entry name" value="FR47"/>
    <property type="match status" value="1"/>
</dbReference>
<dbReference type="EC" id="2.3.1.-" evidence="2"/>
<proteinExistence type="predicted"/>
<dbReference type="GO" id="GO:0016746">
    <property type="term" value="F:acyltransferase activity"/>
    <property type="evidence" value="ECO:0007669"/>
    <property type="project" value="UniProtKB-KW"/>
</dbReference>
<gene>
    <name evidence="2" type="ORF">LMF89_14685</name>
</gene>
<evidence type="ECO:0000259" key="1">
    <source>
        <dbReference type="PROSITE" id="PS51186"/>
    </source>
</evidence>
<feature type="domain" description="N-acetyltransferase" evidence="1">
    <location>
        <begin position="137"/>
        <end position="275"/>
    </location>
</feature>